<dbReference type="SUPFAM" id="SSF81383">
    <property type="entry name" value="F-box domain"/>
    <property type="match status" value="1"/>
</dbReference>
<dbReference type="InParanoid" id="W4JW08"/>
<dbReference type="InterPro" id="IPR036047">
    <property type="entry name" value="F-box-like_dom_sf"/>
</dbReference>
<evidence type="ECO:0000313" key="2">
    <source>
        <dbReference type="Proteomes" id="UP000030671"/>
    </source>
</evidence>
<name>W4JW08_HETIT</name>
<evidence type="ECO:0000313" key="1">
    <source>
        <dbReference type="EMBL" id="ETW77743.1"/>
    </source>
</evidence>
<keyword evidence="2" id="KW-1185">Reference proteome</keyword>
<dbReference type="Proteomes" id="UP000030671">
    <property type="component" value="Unassembled WGS sequence"/>
</dbReference>
<gene>
    <name evidence="1" type="ORF">HETIRDRAFT_163725</name>
</gene>
<dbReference type="GeneID" id="20667868"/>
<reference evidence="1 2" key="1">
    <citation type="journal article" date="2012" name="New Phytol.">
        <title>Insight into trade-off between wood decay and parasitism from the genome of a fungal forest pathogen.</title>
        <authorList>
            <person name="Olson A."/>
            <person name="Aerts A."/>
            <person name="Asiegbu F."/>
            <person name="Belbahri L."/>
            <person name="Bouzid O."/>
            <person name="Broberg A."/>
            <person name="Canback B."/>
            <person name="Coutinho P.M."/>
            <person name="Cullen D."/>
            <person name="Dalman K."/>
            <person name="Deflorio G."/>
            <person name="van Diepen L.T."/>
            <person name="Dunand C."/>
            <person name="Duplessis S."/>
            <person name="Durling M."/>
            <person name="Gonthier P."/>
            <person name="Grimwood J."/>
            <person name="Fossdal C.G."/>
            <person name="Hansson D."/>
            <person name="Henrissat B."/>
            <person name="Hietala A."/>
            <person name="Himmelstrand K."/>
            <person name="Hoffmeister D."/>
            <person name="Hogberg N."/>
            <person name="James T.Y."/>
            <person name="Karlsson M."/>
            <person name="Kohler A."/>
            <person name="Kues U."/>
            <person name="Lee Y.H."/>
            <person name="Lin Y.C."/>
            <person name="Lind M."/>
            <person name="Lindquist E."/>
            <person name="Lombard V."/>
            <person name="Lucas S."/>
            <person name="Lunden K."/>
            <person name="Morin E."/>
            <person name="Murat C."/>
            <person name="Park J."/>
            <person name="Raffaello T."/>
            <person name="Rouze P."/>
            <person name="Salamov A."/>
            <person name="Schmutz J."/>
            <person name="Solheim H."/>
            <person name="Stahlberg J."/>
            <person name="Velez H."/>
            <person name="de Vries R.P."/>
            <person name="Wiebenga A."/>
            <person name="Woodward S."/>
            <person name="Yakovlev I."/>
            <person name="Garbelotto M."/>
            <person name="Martin F."/>
            <person name="Grigoriev I.V."/>
            <person name="Stenlid J."/>
        </authorList>
    </citation>
    <scope>NUCLEOTIDE SEQUENCE [LARGE SCALE GENOMIC DNA]</scope>
    <source>
        <strain evidence="1 2">TC 32-1</strain>
    </source>
</reference>
<dbReference type="eggNOG" id="ENOG502SRBV">
    <property type="taxonomic scope" value="Eukaryota"/>
</dbReference>
<dbReference type="AlphaFoldDB" id="W4JW08"/>
<dbReference type="KEGG" id="hir:HETIRDRAFT_163725"/>
<accession>W4JW08</accession>
<evidence type="ECO:0008006" key="3">
    <source>
        <dbReference type="Google" id="ProtNLM"/>
    </source>
</evidence>
<dbReference type="RefSeq" id="XP_009549778.1">
    <property type="nucleotide sequence ID" value="XM_009551483.1"/>
</dbReference>
<sequence>MIVLYYFLLDQIIVVRIFGHVYPLDEIARLSSQPCFGSLPFGGLIPLSISLLWTKEIEFLTKTSARWELPPASPDTLAERKPSLSVEVWRNLPIELVTEILIYMAVADRTDAKNLCLVSSSIRRLISSCLYHNVLLRNAEQVTSFASPFLPKRSLFLSSSSQRKPVSPFPIYSLALAVPARRPSIEEMLGSIGNAFKNISNLSITAPLLGAHAFWLRKHHVRPTTAMIFHLGLPNPVNFRESYFSHVTHLYTSTLTGFHSSSLRDLPALTHVALTVRASQPERVMHNITAQIRELLHDCGNLQMIVLSLGTPAFRGHEGYCYYLTCWDRILSFCASHPRFFLLPYVRPARLEWDDITSRQPDVFSRAKEWREIEAEAEEGSRREKKEAIWKQVWTEEEEFKRWKDGREWDLDLREAPGYLEKKSSLDWGETDTPTSW</sequence>
<organism evidence="1 2">
    <name type="scientific">Heterobasidion irregulare (strain TC 32-1)</name>
    <dbReference type="NCBI Taxonomy" id="747525"/>
    <lineage>
        <taxon>Eukaryota</taxon>
        <taxon>Fungi</taxon>
        <taxon>Dikarya</taxon>
        <taxon>Basidiomycota</taxon>
        <taxon>Agaricomycotina</taxon>
        <taxon>Agaricomycetes</taxon>
        <taxon>Russulales</taxon>
        <taxon>Bondarzewiaceae</taxon>
        <taxon>Heterobasidion</taxon>
        <taxon>Heterobasidion annosum species complex</taxon>
    </lineage>
</organism>
<dbReference type="OrthoDB" id="3145912at2759"/>
<protein>
    <recommendedName>
        <fullName evidence="3">F-box domain-containing protein</fullName>
    </recommendedName>
</protein>
<dbReference type="EMBL" id="KI925462">
    <property type="protein sequence ID" value="ETW77743.1"/>
    <property type="molecule type" value="Genomic_DNA"/>
</dbReference>
<dbReference type="HOGENOM" id="CLU_627080_0_0_1"/>
<proteinExistence type="predicted"/>